<dbReference type="EMBL" id="GBXM01096818">
    <property type="protein sequence ID" value="JAH11759.1"/>
    <property type="molecule type" value="Transcribed_RNA"/>
</dbReference>
<evidence type="ECO:0000256" key="1">
    <source>
        <dbReference type="SAM" id="MobiDB-lite"/>
    </source>
</evidence>
<organism evidence="2">
    <name type="scientific">Anguilla anguilla</name>
    <name type="common">European freshwater eel</name>
    <name type="synonym">Muraena anguilla</name>
    <dbReference type="NCBI Taxonomy" id="7936"/>
    <lineage>
        <taxon>Eukaryota</taxon>
        <taxon>Metazoa</taxon>
        <taxon>Chordata</taxon>
        <taxon>Craniata</taxon>
        <taxon>Vertebrata</taxon>
        <taxon>Euteleostomi</taxon>
        <taxon>Actinopterygii</taxon>
        <taxon>Neopterygii</taxon>
        <taxon>Teleostei</taxon>
        <taxon>Anguilliformes</taxon>
        <taxon>Anguillidae</taxon>
        <taxon>Anguilla</taxon>
    </lineage>
</organism>
<reference evidence="2" key="2">
    <citation type="journal article" date="2015" name="Fish Shellfish Immunol.">
        <title>Early steps in the European eel (Anguilla anguilla)-Vibrio vulnificus interaction in the gills: Role of the RtxA13 toxin.</title>
        <authorList>
            <person name="Callol A."/>
            <person name="Pajuelo D."/>
            <person name="Ebbesson L."/>
            <person name="Teles M."/>
            <person name="MacKenzie S."/>
            <person name="Amaro C."/>
        </authorList>
    </citation>
    <scope>NUCLEOTIDE SEQUENCE</scope>
</reference>
<name>A0A0E9Q4W0_ANGAN</name>
<feature type="region of interest" description="Disordered" evidence="1">
    <location>
        <begin position="1"/>
        <end position="33"/>
    </location>
</feature>
<protein>
    <submittedName>
        <fullName evidence="2">Uncharacterized protein</fullName>
    </submittedName>
</protein>
<reference evidence="2" key="1">
    <citation type="submission" date="2014-11" db="EMBL/GenBank/DDBJ databases">
        <authorList>
            <person name="Amaro Gonzalez C."/>
        </authorList>
    </citation>
    <scope>NUCLEOTIDE SEQUENCE</scope>
</reference>
<sequence>MYVSLSLSTKAPVGRETKPLESSGERGGIMSLA</sequence>
<evidence type="ECO:0000313" key="2">
    <source>
        <dbReference type="EMBL" id="JAH11759.1"/>
    </source>
</evidence>
<dbReference type="AlphaFoldDB" id="A0A0E9Q4W0"/>
<accession>A0A0E9Q4W0</accession>
<proteinExistence type="predicted"/>